<evidence type="ECO:0000313" key="2">
    <source>
        <dbReference type="Proteomes" id="UP000607311"/>
    </source>
</evidence>
<reference evidence="1" key="1">
    <citation type="submission" date="2021-01" db="EMBL/GenBank/DDBJ databases">
        <title>Whole genome shotgun sequence of Verrucosispora sediminis NBRC 107745.</title>
        <authorList>
            <person name="Komaki H."/>
            <person name="Tamura T."/>
        </authorList>
    </citation>
    <scope>NUCLEOTIDE SEQUENCE</scope>
    <source>
        <strain evidence="1">NBRC 107745</strain>
    </source>
</reference>
<protein>
    <recommendedName>
        <fullName evidence="3">Peptidase MA superfamily protein</fullName>
    </recommendedName>
</protein>
<dbReference type="EMBL" id="BOPD01000008">
    <property type="protein sequence ID" value="GIJ32133.1"/>
    <property type="molecule type" value="Genomic_DNA"/>
</dbReference>
<keyword evidence="2" id="KW-1185">Reference proteome</keyword>
<gene>
    <name evidence="1" type="ORF">Vse01_12810</name>
</gene>
<proteinExistence type="predicted"/>
<dbReference type="AlphaFoldDB" id="A0A9W5XJX8"/>
<evidence type="ECO:0000313" key="1">
    <source>
        <dbReference type="EMBL" id="GIJ32133.1"/>
    </source>
</evidence>
<sequence>MVLTLSVGVPVVLLTGGVSDVEVGEPATAASPTENPTTVAARQVAERITAQLDKQAAALLGGDRSGFAAIASSAVRPDLRRRFDALRALRVTHWQGRPSGLPTSAGRAGEWRVSIEFQYCFVVPNCQPSPMAVETRWRDGAEPRLLTFPKSKSSAYVNGRYNGQPGVLPWEVSKLAVLVGKRVMVASTPAHRDRLPGLLKRAEAAAKVADSYVVAGAPPDLYRVFYAGPKEWDRWYGGDQPEWGAGYAVNVGGGHHEVVLAPETLGYGPGLDEVLRHELAHAASLPDKSYWDDSAWWLIEGLAEHAGADGQPVTRYEGLVPTRGLVKGDWDGKLDKLLPADDASDEEVAGTYGIAYLAFRHLVDRFGEERAFAFFKAVVHDLRLPAQTTEEIFDESWASLRKECVAYIRKAVR</sequence>
<dbReference type="Proteomes" id="UP000607311">
    <property type="component" value="Unassembled WGS sequence"/>
</dbReference>
<organism evidence="1 2">
    <name type="scientific">Micromonospora sediminimaris</name>
    <dbReference type="NCBI Taxonomy" id="547162"/>
    <lineage>
        <taxon>Bacteria</taxon>
        <taxon>Bacillati</taxon>
        <taxon>Actinomycetota</taxon>
        <taxon>Actinomycetes</taxon>
        <taxon>Micromonosporales</taxon>
        <taxon>Micromonosporaceae</taxon>
        <taxon>Micromonospora</taxon>
    </lineage>
</organism>
<accession>A0A9W5XJX8</accession>
<comment type="caution">
    <text evidence="1">The sequence shown here is derived from an EMBL/GenBank/DDBJ whole genome shotgun (WGS) entry which is preliminary data.</text>
</comment>
<evidence type="ECO:0008006" key="3">
    <source>
        <dbReference type="Google" id="ProtNLM"/>
    </source>
</evidence>
<name>A0A9W5XJX8_9ACTN</name>